<name>A0A3B0VJB5_9ZZZZ</name>
<dbReference type="PANTHER" id="PTHR37835">
    <property type="entry name" value="ALPHA-CLOSTRIPAIN"/>
    <property type="match status" value="1"/>
</dbReference>
<protein>
    <recommendedName>
        <fullName evidence="2">Clostripain</fullName>
    </recommendedName>
</protein>
<evidence type="ECO:0000313" key="1">
    <source>
        <dbReference type="EMBL" id="VAW43635.1"/>
    </source>
</evidence>
<organism evidence="1">
    <name type="scientific">hydrothermal vent metagenome</name>
    <dbReference type="NCBI Taxonomy" id="652676"/>
    <lineage>
        <taxon>unclassified sequences</taxon>
        <taxon>metagenomes</taxon>
        <taxon>ecological metagenomes</taxon>
    </lineage>
</organism>
<dbReference type="Pfam" id="PF03415">
    <property type="entry name" value="Peptidase_C11"/>
    <property type="match status" value="1"/>
</dbReference>
<gene>
    <name evidence="1" type="ORF">MNBD_CHLOROFLEXI01-4458</name>
</gene>
<accession>A0A3B0VJB5</accession>
<evidence type="ECO:0008006" key="2">
    <source>
        <dbReference type="Google" id="ProtNLM"/>
    </source>
</evidence>
<dbReference type="Gene3D" id="3.40.50.11970">
    <property type="match status" value="1"/>
</dbReference>
<reference evidence="1" key="1">
    <citation type="submission" date="2018-06" db="EMBL/GenBank/DDBJ databases">
        <authorList>
            <person name="Zhirakovskaya E."/>
        </authorList>
    </citation>
    <scope>NUCLEOTIDE SEQUENCE</scope>
</reference>
<feature type="non-terminal residue" evidence="1">
    <location>
        <position position="1"/>
    </location>
</feature>
<sequence length="366" mass="38946">LNSEPLQSLGEQNMGDPAVLADFISWGIQSFPANRYALIIWDHGAGWSGIAYDGDAPTLDGGDHITMPELEEALAQGLAETAASTSSGQAVSVLDIIGFDACLMGQIDVFQTVAPYARYAVGSEELTPGLGWDYEALLRNLYANPAVDARTLATQMVNEFINYYTTVQPDDFVTMSAVDLSQLGGLTLAVEQLAAALTIEPSFVASAVGDARSGATTFARVYPDSFERYAAIDLHHFASILAQRSPDESVVAAANRVMTAVTNSVIANGTGVGLKTSQGVAIYFPRNGRFYNADYGATTKLTAWDAFLRSYHTVGQAELPPPQVNLSSAQAPVAGLQNPAFISFQVIGRDVESVAIIAGRYLEDGR</sequence>
<dbReference type="InterPro" id="IPR005077">
    <property type="entry name" value="Peptidase_C11"/>
</dbReference>
<feature type="non-terminal residue" evidence="1">
    <location>
        <position position="366"/>
    </location>
</feature>
<dbReference type="PANTHER" id="PTHR37835:SF1">
    <property type="entry name" value="ALPHA-CLOSTRIPAIN"/>
    <property type="match status" value="1"/>
</dbReference>
<proteinExistence type="predicted"/>
<dbReference type="EMBL" id="UOEU01001127">
    <property type="protein sequence ID" value="VAW43635.1"/>
    <property type="molecule type" value="Genomic_DNA"/>
</dbReference>
<dbReference type="AlphaFoldDB" id="A0A3B0VJB5"/>